<comment type="caution">
    <text evidence="1">The sequence shown here is derived from an EMBL/GenBank/DDBJ whole genome shotgun (WGS) entry which is preliminary data.</text>
</comment>
<accession>A0A7J6VKQ4</accession>
<evidence type="ECO:0000313" key="1">
    <source>
        <dbReference type="EMBL" id="KAF5185706.1"/>
    </source>
</evidence>
<dbReference type="Proteomes" id="UP000554482">
    <property type="component" value="Unassembled WGS sequence"/>
</dbReference>
<name>A0A7J6VKQ4_THATH</name>
<keyword evidence="2" id="KW-1185">Reference proteome</keyword>
<sequence>MILWFALISSRQHSVIGIEEDELTKWALSVEVNLCPHTCILHFCSLGFQTRIKGFHSDFSVLDIFTKYITIENPPSAGVVKMLLLSLMKACMHHTKQVDKSWFWLK</sequence>
<protein>
    <submittedName>
        <fullName evidence="1">Uncharacterized protein</fullName>
    </submittedName>
</protein>
<organism evidence="1 2">
    <name type="scientific">Thalictrum thalictroides</name>
    <name type="common">Rue-anemone</name>
    <name type="synonym">Anemone thalictroides</name>
    <dbReference type="NCBI Taxonomy" id="46969"/>
    <lineage>
        <taxon>Eukaryota</taxon>
        <taxon>Viridiplantae</taxon>
        <taxon>Streptophyta</taxon>
        <taxon>Embryophyta</taxon>
        <taxon>Tracheophyta</taxon>
        <taxon>Spermatophyta</taxon>
        <taxon>Magnoliopsida</taxon>
        <taxon>Ranunculales</taxon>
        <taxon>Ranunculaceae</taxon>
        <taxon>Thalictroideae</taxon>
        <taxon>Thalictrum</taxon>
    </lineage>
</organism>
<gene>
    <name evidence="1" type="ORF">FRX31_024707</name>
</gene>
<proteinExistence type="predicted"/>
<evidence type="ECO:0000313" key="2">
    <source>
        <dbReference type="Proteomes" id="UP000554482"/>
    </source>
</evidence>
<reference evidence="1 2" key="1">
    <citation type="submission" date="2020-06" db="EMBL/GenBank/DDBJ databases">
        <title>Transcriptomic and genomic resources for Thalictrum thalictroides and T. hernandezii: Facilitating candidate gene discovery in an emerging model plant lineage.</title>
        <authorList>
            <person name="Arias T."/>
            <person name="Riano-Pachon D.M."/>
            <person name="Di Stilio V.S."/>
        </authorList>
    </citation>
    <scope>NUCLEOTIDE SEQUENCE [LARGE SCALE GENOMIC DNA]</scope>
    <source>
        <strain evidence="2">cv. WT478/WT964</strain>
        <tissue evidence="1">Leaves</tissue>
    </source>
</reference>
<dbReference type="AlphaFoldDB" id="A0A7J6VKQ4"/>
<dbReference type="EMBL" id="JABWDY010030324">
    <property type="protein sequence ID" value="KAF5185706.1"/>
    <property type="molecule type" value="Genomic_DNA"/>
</dbReference>